<dbReference type="EMBL" id="JBANCF010000018">
    <property type="protein sequence ID" value="MEM0574742.1"/>
    <property type="molecule type" value="Genomic_DNA"/>
</dbReference>
<evidence type="ECO:0000313" key="2">
    <source>
        <dbReference type="EMBL" id="MEM0574742.1"/>
    </source>
</evidence>
<protein>
    <submittedName>
        <fullName evidence="1">Uncharacterized protein</fullName>
    </submittedName>
</protein>
<dbReference type="AlphaFoldDB" id="A0AB35YU51"/>
<evidence type="ECO:0000313" key="1">
    <source>
        <dbReference type="EMBL" id="MEM0519580.1"/>
    </source>
</evidence>
<sequence>MGIINFFKKKKKSEFEELLNRIDESSQNANSGLQFYNFAYNYLPVKLFSQTDALLQDLYNREKQAVIVNYVGSCMETGEMPKKSDIEEINVEINDKNGAKITTIGFPIIQNPSNNGLPLLPPIFIGIYEHQNALRYFVLGTGLFGSPTLREVCVENNDEVINMNLGSASGDSQDSFINDILSMI</sequence>
<reference evidence="1 4" key="1">
    <citation type="submission" date="2024-01" db="EMBL/GenBank/DDBJ databases">
        <title>Aequorivita flavus sp. nov., isolated from deep-sea sediment.</title>
        <authorList>
            <person name="Chen X."/>
        </authorList>
    </citation>
    <scope>NUCLEOTIDE SEQUENCE</scope>
    <source>
        <strain evidence="1">MCCC 1A16923</strain>
        <strain evidence="2 4">MCCC 1A16935</strain>
    </source>
</reference>
<gene>
    <name evidence="2" type="ORF">VZD24_14550</name>
    <name evidence="1" type="ORF">VZD85_14555</name>
</gene>
<comment type="caution">
    <text evidence="1">The sequence shown here is derived from an EMBL/GenBank/DDBJ whole genome shotgun (WGS) entry which is preliminary data.</text>
</comment>
<accession>A0AB35YU51</accession>
<organism evidence="1 3">
    <name type="scientific">Aequorivita flava</name>
    <dbReference type="NCBI Taxonomy" id="3114371"/>
    <lineage>
        <taxon>Bacteria</taxon>
        <taxon>Pseudomonadati</taxon>
        <taxon>Bacteroidota</taxon>
        <taxon>Flavobacteriia</taxon>
        <taxon>Flavobacteriales</taxon>
        <taxon>Flavobacteriaceae</taxon>
        <taxon>Aequorivita</taxon>
    </lineage>
</organism>
<dbReference type="Proteomes" id="UP001390963">
    <property type="component" value="Unassembled WGS sequence"/>
</dbReference>
<evidence type="ECO:0000313" key="4">
    <source>
        <dbReference type="Proteomes" id="UP001390963"/>
    </source>
</evidence>
<dbReference type="EMBL" id="JAZBJM010000016">
    <property type="protein sequence ID" value="MEM0519580.1"/>
    <property type="molecule type" value="Genomic_DNA"/>
</dbReference>
<evidence type="ECO:0000313" key="3">
    <source>
        <dbReference type="Proteomes" id="UP001388259"/>
    </source>
</evidence>
<dbReference type="RefSeq" id="WP_342688009.1">
    <property type="nucleotide sequence ID" value="NZ_JAZBJM010000016.1"/>
</dbReference>
<name>A0AB35YU51_9FLAO</name>
<proteinExistence type="predicted"/>
<keyword evidence="4" id="KW-1185">Reference proteome</keyword>
<dbReference type="Proteomes" id="UP001388259">
    <property type="component" value="Unassembled WGS sequence"/>
</dbReference>